<organism evidence="6 7">
    <name type="scientific">Fulvivirga imtechensis AK7</name>
    <dbReference type="NCBI Taxonomy" id="1237149"/>
    <lineage>
        <taxon>Bacteria</taxon>
        <taxon>Pseudomonadati</taxon>
        <taxon>Bacteroidota</taxon>
        <taxon>Cytophagia</taxon>
        <taxon>Cytophagales</taxon>
        <taxon>Fulvivirgaceae</taxon>
        <taxon>Fulvivirga</taxon>
    </lineage>
</organism>
<keyword evidence="4" id="KW-0597">Phosphoprotein</keyword>
<dbReference type="GO" id="GO:0031177">
    <property type="term" value="F:phosphopantetheine binding"/>
    <property type="evidence" value="ECO:0007669"/>
    <property type="project" value="InterPro"/>
</dbReference>
<dbReference type="InterPro" id="IPR023213">
    <property type="entry name" value="CAT-like_dom_sf"/>
</dbReference>
<keyword evidence="7" id="KW-1185">Reference proteome</keyword>
<dbReference type="PANTHER" id="PTHR45527">
    <property type="entry name" value="NONRIBOSOMAL PEPTIDE SYNTHETASE"/>
    <property type="match status" value="1"/>
</dbReference>
<comment type="caution">
    <text evidence="6">The sequence shown here is derived from an EMBL/GenBank/DDBJ whole genome shotgun (WGS) entry which is preliminary data.</text>
</comment>
<dbReference type="CDD" id="cd17643">
    <property type="entry name" value="A_NRPS_Cytc1-like"/>
    <property type="match status" value="1"/>
</dbReference>
<dbReference type="InterPro" id="IPR000873">
    <property type="entry name" value="AMP-dep_synth/lig_dom"/>
</dbReference>
<dbReference type="InterPro" id="IPR020806">
    <property type="entry name" value="PKS_PP-bd"/>
</dbReference>
<dbReference type="Pfam" id="PF00501">
    <property type="entry name" value="AMP-binding"/>
    <property type="match status" value="2"/>
</dbReference>
<dbReference type="InterPro" id="IPR020845">
    <property type="entry name" value="AMP-binding_CS"/>
</dbReference>
<reference evidence="6 7" key="1">
    <citation type="submission" date="2012-12" db="EMBL/GenBank/DDBJ databases">
        <title>Genome assembly of Fulvivirga imtechensis AK7.</title>
        <authorList>
            <person name="Nupur N."/>
            <person name="Khatri I."/>
            <person name="Kumar R."/>
            <person name="Subramanian S."/>
            <person name="Pinnaka A."/>
        </authorList>
    </citation>
    <scope>NUCLEOTIDE SEQUENCE [LARGE SCALE GENOMIC DNA]</scope>
    <source>
        <strain evidence="6 7">AK7</strain>
    </source>
</reference>
<gene>
    <name evidence="6" type="ORF">C900_01678</name>
</gene>
<dbReference type="InterPro" id="IPR009081">
    <property type="entry name" value="PP-bd_ACP"/>
</dbReference>
<dbReference type="Gene3D" id="3.30.559.10">
    <property type="entry name" value="Chloramphenicol acetyltransferase-like domain"/>
    <property type="match status" value="1"/>
</dbReference>
<name>L8JVR4_9BACT</name>
<accession>L8JVR4</accession>
<dbReference type="InterPro" id="IPR001242">
    <property type="entry name" value="Condensation_dom"/>
</dbReference>
<dbReference type="FunFam" id="3.40.50.12780:FF:000012">
    <property type="entry name" value="Non-ribosomal peptide synthetase"/>
    <property type="match status" value="1"/>
</dbReference>
<protein>
    <submittedName>
        <fullName evidence="6">Long-chain-fatty-acid--CoA ligase</fullName>
    </submittedName>
</protein>
<dbReference type="GO" id="GO:0044550">
    <property type="term" value="P:secondary metabolite biosynthetic process"/>
    <property type="evidence" value="ECO:0007669"/>
    <property type="project" value="UniProtKB-ARBA"/>
</dbReference>
<proteinExistence type="inferred from homology"/>
<dbReference type="SUPFAM" id="SSF52777">
    <property type="entry name" value="CoA-dependent acyltransferases"/>
    <property type="match status" value="2"/>
</dbReference>
<keyword evidence="6" id="KW-0436">Ligase</keyword>
<dbReference type="InterPro" id="IPR042099">
    <property type="entry name" value="ANL_N_sf"/>
</dbReference>
<dbReference type="Gene3D" id="3.40.50.12780">
    <property type="entry name" value="N-terminal domain of ligase-like"/>
    <property type="match status" value="1"/>
</dbReference>
<dbReference type="Gene3D" id="3.40.50.980">
    <property type="match status" value="2"/>
</dbReference>
<evidence type="ECO:0000256" key="4">
    <source>
        <dbReference type="ARBA" id="ARBA00022553"/>
    </source>
</evidence>
<dbReference type="InterPro" id="IPR025110">
    <property type="entry name" value="AMP-bd_C"/>
</dbReference>
<dbReference type="Gene3D" id="3.30.300.30">
    <property type="match status" value="2"/>
</dbReference>
<feature type="domain" description="Carrier" evidence="5">
    <location>
        <begin position="509"/>
        <end position="584"/>
    </location>
</feature>
<dbReference type="SMART" id="SM00823">
    <property type="entry name" value="PKS_PP"/>
    <property type="match status" value="1"/>
</dbReference>
<evidence type="ECO:0000259" key="5">
    <source>
        <dbReference type="PROSITE" id="PS50075"/>
    </source>
</evidence>
<dbReference type="SUPFAM" id="SSF47336">
    <property type="entry name" value="ACP-like"/>
    <property type="match status" value="2"/>
</dbReference>
<evidence type="ECO:0000256" key="2">
    <source>
        <dbReference type="ARBA" id="ARBA00006432"/>
    </source>
</evidence>
<dbReference type="PATRIC" id="fig|1237149.3.peg.1631"/>
<dbReference type="FunFam" id="3.40.50.980:FF:000002">
    <property type="entry name" value="Enterobactin synthetase component F"/>
    <property type="match status" value="1"/>
</dbReference>
<dbReference type="FunFam" id="3.40.50.980:FF:000001">
    <property type="entry name" value="Non-ribosomal peptide synthetase"/>
    <property type="match status" value="1"/>
</dbReference>
<dbReference type="Pfam" id="PF00550">
    <property type="entry name" value="PP-binding"/>
    <property type="match status" value="2"/>
</dbReference>
<dbReference type="Gene3D" id="2.30.38.10">
    <property type="entry name" value="Luciferase, Domain 3"/>
    <property type="match status" value="1"/>
</dbReference>
<feature type="domain" description="Carrier" evidence="5">
    <location>
        <begin position="1569"/>
        <end position="1646"/>
    </location>
</feature>
<dbReference type="CDD" id="cd05930">
    <property type="entry name" value="A_NRPS"/>
    <property type="match status" value="1"/>
</dbReference>
<dbReference type="OrthoDB" id="4317020at2"/>
<dbReference type="CDD" id="cd19531">
    <property type="entry name" value="LCL_NRPS-like"/>
    <property type="match status" value="1"/>
</dbReference>
<dbReference type="Pfam" id="PF13193">
    <property type="entry name" value="AMP-binding_C"/>
    <property type="match status" value="2"/>
</dbReference>
<evidence type="ECO:0000256" key="1">
    <source>
        <dbReference type="ARBA" id="ARBA00001957"/>
    </source>
</evidence>
<dbReference type="STRING" id="1237149.C900_01678"/>
<dbReference type="eggNOG" id="COG1020">
    <property type="taxonomic scope" value="Bacteria"/>
</dbReference>
<dbReference type="InterPro" id="IPR010071">
    <property type="entry name" value="AA_adenyl_dom"/>
</dbReference>
<dbReference type="EMBL" id="AMZN01000025">
    <property type="protein sequence ID" value="ELR72263.1"/>
    <property type="molecule type" value="Genomic_DNA"/>
</dbReference>
<dbReference type="FunFam" id="3.30.300.30:FF:000010">
    <property type="entry name" value="Enterobactin synthetase component F"/>
    <property type="match status" value="1"/>
</dbReference>
<dbReference type="GO" id="GO:0043041">
    <property type="term" value="P:amino acid activation for nonribosomal peptide biosynthetic process"/>
    <property type="evidence" value="ECO:0007669"/>
    <property type="project" value="TreeGrafter"/>
</dbReference>
<keyword evidence="3" id="KW-0596">Phosphopantetheine</keyword>
<dbReference type="Proteomes" id="UP000011135">
    <property type="component" value="Unassembled WGS sequence"/>
</dbReference>
<evidence type="ECO:0000313" key="7">
    <source>
        <dbReference type="Proteomes" id="UP000011135"/>
    </source>
</evidence>
<dbReference type="NCBIfam" id="NF003417">
    <property type="entry name" value="PRK04813.1"/>
    <property type="match status" value="2"/>
</dbReference>
<dbReference type="GO" id="GO:0005829">
    <property type="term" value="C:cytosol"/>
    <property type="evidence" value="ECO:0007669"/>
    <property type="project" value="TreeGrafter"/>
</dbReference>
<dbReference type="InterPro" id="IPR036736">
    <property type="entry name" value="ACP-like_sf"/>
</dbReference>
<dbReference type="Gene3D" id="3.30.559.30">
    <property type="entry name" value="Nonribosomal peptide synthetase, condensation domain"/>
    <property type="match status" value="1"/>
</dbReference>
<dbReference type="NCBIfam" id="TIGR01733">
    <property type="entry name" value="AA-adenyl-dom"/>
    <property type="match status" value="2"/>
</dbReference>
<evidence type="ECO:0000256" key="3">
    <source>
        <dbReference type="ARBA" id="ARBA00022450"/>
    </source>
</evidence>
<dbReference type="Gene3D" id="1.10.1200.10">
    <property type="entry name" value="ACP-like"/>
    <property type="match status" value="2"/>
</dbReference>
<dbReference type="PROSITE" id="PS00455">
    <property type="entry name" value="AMP_BINDING"/>
    <property type="match status" value="2"/>
</dbReference>
<evidence type="ECO:0000313" key="6">
    <source>
        <dbReference type="EMBL" id="ELR72263.1"/>
    </source>
</evidence>
<sequence length="1673" mass="190734">MFTQQNLGKTLGNFKDRVAIEENDLSISYLELLERADKITAYLLKYGLPAQSKIGICTKDIIDLIVCMVGVVRARCVFVPLDISLPRQRFSHIVSDAKLDAILTSEVRLTVNIPNAVFTTSLANILKEENQGEVRQGIDYHEDDDLYIYFTSGSTGEPKGIIGKNSSLWHFIQWEIDTFKIPCGYRFSQFISPYFDAFLRDVFVPLMSGGTICVPPKMDDFFTSNKLREWIDSERIDFIHCVPSVFRIFNEEGLSERNFMDLKYVLMSGEKIVPSELRRWYEAFEDRVQLVNLYGATEATMISSYYPIQPYDVSKAKISIGKPIADTEMVVLDKKNEPCRHLITGDLYVISNYLSKGYLNKPQLTAEKFIKLNQGTSNEKIAFKTGDRARVLPDGSIDLLGREDRMVKVRGIRIELDEIERTLVKSKWVKNAVVGYDEKADLLISFVVVKNGAAHADVGEKIEQHLKDHLPVYMIPSSITIVDKFPLLSNGKIDYMKLLQSKKTEHIIQPADEFEKKIHGIWKEILNADIISTDKKFHHAGGNSLSMMRLIPRMFTEFGIRVALAELFMNLTIQKQARLIEKKLRASDSVNIQPEAPTDENPFILSDIKKADPNSHYPLSSSQRRLFFLSEFDNTSVAYNITQVVKLEGELHIQKLELALEKLISRHESLRMSIEIIDEEAVQKINEELSFSIAHYTVAKEHNADRVIHEFVRPFDLSEAPLFRVGLIKFADQEHLLMIDMHHIITDGISHGVLIRDFMSLYQGEELSPLRLQYKDYANWQQDIEQRELLEGQRKFWRKEFEEEAIALDLPIDFPRPAIKSYNGNSKYFSLGKSESKAIKKLADQTDTSIFMVVLSFYYILLNKLSGQEDITIGTSIAGRYHRDLEGVIGMFVNTLAMRNHPKGDLSFLDFLSKVKAKTLKCFANQAYPYEKLVGEIHGPRQTSRNPLFDVMFNFANYEQEELIIPGLKITPYDNGQNMSKFDLTLTASEYDDQLHFDFEYCTDLFKGNTIDSFIAYFNKIVVEVVSDVNKKLFEIDIISADERQQLLMSFDETEIDYPKGETIVSLFEEQVEKTPENEALVFRGQSLSYRGLNTRVNQLAHYLITQGVQQEEPVALLVERGTEMVVAMLAILKAGGCYLPIDPGYPHERIKYMLQDSGAKLVLSNMESLALKEIMERVTNTSVVSLNDTESYSRQSSNPGRKIMSNNLAYIIYTSGSTGKPKGALIEHENVVRLLFNEQTPFDFTAKDVWTLFHSYSFDFAVWELYGALLYGGKAVVIPEDITKNPSAFLHVLQTEGVTVLNQTPLAFYQLLEEEQHHPKNSLALRYVIFGGQALQPIQLRAWRERHPEVTLVNMYGITETTVHVTHKELTDSDIINNSKSIGRPLPTLAVLVLDDFLRVQPYGVKGELYVAGAGVARGYLNKPELTSEKFITNPYKTGGRLYRTGDLARWLPDNSIEYLGRIDHQVKIRGFRIELGEIESQLTTHEAIKDAVVLASEREEDQYLIGYYVSEEELSITDIKSHLSKSLPKYMLPTFYVHLKKMPLTSNGKVDRNALPDPEINLGEYIAPSNGTEKALVEIWSEVLKVDKEQIGINRNFFDLGGDSLKVIYMANKLKKNFHIKFSIVGIFNNPTISSLAQLLDGTLQNTKAMETRTKEEADIRDETLELLKMR</sequence>
<dbReference type="SUPFAM" id="SSF56801">
    <property type="entry name" value="Acetyl-CoA synthetase-like"/>
    <property type="match status" value="2"/>
</dbReference>
<dbReference type="Pfam" id="PF00668">
    <property type="entry name" value="Condensation"/>
    <property type="match status" value="1"/>
</dbReference>
<dbReference type="InterPro" id="IPR045851">
    <property type="entry name" value="AMP-bd_C_sf"/>
</dbReference>
<comment type="cofactor">
    <cofactor evidence="1">
        <name>pantetheine 4'-phosphate</name>
        <dbReference type="ChEBI" id="CHEBI:47942"/>
    </cofactor>
</comment>
<dbReference type="RefSeq" id="WP_009579113.1">
    <property type="nucleotide sequence ID" value="NZ_AMZN01000025.1"/>
</dbReference>
<dbReference type="PANTHER" id="PTHR45527:SF14">
    <property type="entry name" value="PLIPASTATIN SYNTHASE SUBUNIT B"/>
    <property type="match status" value="1"/>
</dbReference>
<dbReference type="GO" id="GO:0016874">
    <property type="term" value="F:ligase activity"/>
    <property type="evidence" value="ECO:0007669"/>
    <property type="project" value="UniProtKB-KW"/>
</dbReference>
<dbReference type="FunFam" id="2.30.38.10:FF:000001">
    <property type="entry name" value="Non-ribosomal peptide synthetase PvdI"/>
    <property type="match status" value="1"/>
</dbReference>
<dbReference type="FunFam" id="1.10.1200.10:FF:000005">
    <property type="entry name" value="Nonribosomal peptide synthetase 1"/>
    <property type="match status" value="1"/>
</dbReference>
<comment type="similarity">
    <text evidence="2">Belongs to the ATP-dependent AMP-binding enzyme family.</text>
</comment>
<dbReference type="PROSITE" id="PS50075">
    <property type="entry name" value="CARRIER"/>
    <property type="match status" value="2"/>
</dbReference>